<evidence type="ECO:0000313" key="3">
    <source>
        <dbReference type="EMBL" id="NER18636.1"/>
    </source>
</evidence>
<evidence type="ECO:0000313" key="4">
    <source>
        <dbReference type="Proteomes" id="UP000474296"/>
    </source>
</evidence>
<keyword evidence="4" id="KW-1185">Reference proteome</keyword>
<dbReference type="AlphaFoldDB" id="A0A6M0CL27"/>
<gene>
    <name evidence="3" type="ORF">GWK10_15555</name>
</gene>
<name>A0A6M0CL27_9FLAO</name>
<dbReference type="Pfam" id="PF20405">
    <property type="entry name" value="DUF6695"/>
    <property type="match status" value="1"/>
</dbReference>
<accession>A0A6M0CL27</accession>
<dbReference type="InterPro" id="IPR057382">
    <property type="entry name" value="TseH"/>
</dbReference>
<organism evidence="3 4">
    <name type="scientific">Spongiivirga citrea</name>
    <dbReference type="NCBI Taxonomy" id="1481457"/>
    <lineage>
        <taxon>Bacteria</taxon>
        <taxon>Pseudomonadati</taxon>
        <taxon>Bacteroidota</taxon>
        <taxon>Flavobacteriia</taxon>
        <taxon>Flavobacteriales</taxon>
        <taxon>Flavobacteriaceae</taxon>
        <taxon>Spongiivirga</taxon>
    </lineage>
</organism>
<dbReference type="EMBL" id="JAABOQ010000006">
    <property type="protein sequence ID" value="NER18636.1"/>
    <property type="molecule type" value="Genomic_DNA"/>
</dbReference>
<evidence type="ECO:0000259" key="2">
    <source>
        <dbReference type="Pfam" id="PF25218"/>
    </source>
</evidence>
<proteinExistence type="predicted"/>
<dbReference type="Proteomes" id="UP000474296">
    <property type="component" value="Unassembled WGS sequence"/>
</dbReference>
<dbReference type="InterPro" id="IPR046517">
    <property type="entry name" value="DUF6695"/>
</dbReference>
<dbReference type="Pfam" id="PF25218">
    <property type="entry name" value="TseH"/>
    <property type="match status" value="1"/>
</dbReference>
<feature type="domain" description="DUF6695" evidence="1">
    <location>
        <begin position="246"/>
        <end position="323"/>
    </location>
</feature>
<feature type="domain" description="Type VI secretion system effector TseH-like" evidence="2">
    <location>
        <begin position="7"/>
        <end position="173"/>
    </location>
</feature>
<protein>
    <submittedName>
        <fullName evidence="3">Uncharacterized protein</fullName>
    </submittedName>
</protein>
<dbReference type="RefSeq" id="WP_164033314.1">
    <property type="nucleotide sequence ID" value="NZ_JAABOQ010000006.1"/>
</dbReference>
<reference evidence="3 4" key="1">
    <citation type="submission" date="2020-01" db="EMBL/GenBank/DDBJ databases">
        <title>Spongiivirga citrea KCTC 32990T.</title>
        <authorList>
            <person name="Wang G."/>
        </authorList>
    </citation>
    <scope>NUCLEOTIDE SEQUENCE [LARGE SCALE GENOMIC DNA]</scope>
    <source>
        <strain evidence="3 4">KCTC 32990</strain>
    </source>
</reference>
<evidence type="ECO:0000259" key="1">
    <source>
        <dbReference type="Pfam" id="PF20405"/>
    </source>
</evidence>
<sequence length="345" mass="39355">MEYNGKIISIAYPDTFVNMSTEFMCKVLPMVGLGTKDYIKAGHAALILVSNDTEMAYYYDFGRYITPNGKGRVRGALTDSELEIPFRASFDKDGTLTNLDDFLMWLNDNPHKTHGEGRLVASVCEDINFEAAQHYILNLQRKGSIPYGAFDKRGSNCSRFVTDTILFATKNRRIKLGLGFNKLFTPSPLGNVQKAATIGKMFSVEKGHISVYSRSVVVENLTNYFHKKSDDIELGQVEKHPLPANAQYLPGIGCGAYFTLARTRKKYEYRIQKFDDYGHLDHDGVFEVNDADFNENHFYQFMYDSNCQYCHVKQDGYIFQFNFLRKTAVKKEKVVASLQQKERLA</sequence>
<comment type="caution">
    <text evidence="3">The sequence shown here is derived from an EMBL/GenBank/DDBJ whole genome shotgun (WGS) entry which is preliminary data.</text>
</comment>